<accession>A0A4Z0PPP2</accession>
<dbReference type="RefSeq" id="WP_135496166.1">
    <property type="nucleotide sequence ID" value="NZ_SRLD01000003.1"/>
</dbReference>
<dbReference type="EMBL" id="SRLD01000003">
    <property type="protein sequence ID" value="TGE19677.1"/>
    <property type="molecule type" value="Genomic_DNA"/>
</dbReference>
<dbReference type="NCBIfam" id="TIGR04183">
    <property type="entry name" value="Por_Secre_tail"/>
    <property type="match status" value="1"/>
</dbReference>
<proteinExistence type="predicted"/>
<dbReference type="InterPro" id="IPR013431">
    <property type="entry name" value="Delta_60_rpt"/>
</dbReference>
<dbReference type="Pfam" id="PF18962">
    <property type="entry name" value="Por_Secre_tail"/>
    <property type="match status" value="1"/>
</dbReference>
<dbReference type="Gene3D" id="2.80.10.50">
    <property type="match status" value="6"/>
</dbReference>
<name>A0A4Z0PPP2_9BACT</name>
<comment type="caution">
    <text evidence="2">The sequence shown here is derived from an EMBL/GenBank/DDBJ whole genome shotgun (WGS) entry which is preliminary data.</text>
</comment>
<dbReference type="NCBIfam" id="TIGR02608">
    <property type="entry name" value="delta_60_rpt"/>
    <property type="match status" value="11"/>
</dbReference>
<dbReference type="OrthoDB" id="9805017at2"/>
<dbReference type="AlphaFoldDB" id="A0A4Z0PPP2"/>
<evidence type="ECO:0000259" key="1">
    <source>
        <dbReference type="Pfam" id="PF18962"/>
    </source>
</evidence>
<dbReference type="SUPFAM" id="SSF101898">
    <property type="entry name" value="NHL repeat"/>
    <property type="match status" value="1"/>
</dbReference>
<gene>
    <name evidence="2" type="ORF">E5J99_02650</name>
</gene>
<feature type="domain" description="Secretion system C-terminal sorting" evidence="1">
    <location>
        <begin position="743"/>
        <end position="813"/>
    </location>
</feature>
<dbReference type="InterPro" id="IPR026444">
    <property type="entry name" value="Secre_tail"/>
</dbReference>
<keyword evidence="3" id="KW-1185">Reference proteome</keyword>
<dbReference type="Pfam" id="PF17164">
    <property type="entry name" value="DUF5122"/>
    <property type="match status" value="11"/>
</dbReference>
<evidence type="ECO:0000313" key="2">
    <source>
        <dbReference type="EMBL" id="TGE19677.1"/>
    </source>
</evidence>
<reference evidence="2 3" key="1">
    <citation type="submission" date="2019-04" db="EMBL/GenBank/DDBJ databases">
        <authorList>
            <person name="Feng G."/>
            <person name="Zhang J."/>
            <person name="Zhu H."/>
        </authorList>
    </citation>
    <scope>NUCLEOTIDE SEQUENCE [LARGE SCALE GENOMIC DNA]</scope>
    <source>
        <strain evidence="2 3">JCM 17223</strain>
    </source>
</reference>
<dbReference type="Proteomes" id="UP000297739">
    <property type="component" value="Unassembled WGS sequence"/>
</dbReference>
<protein>
    <submittedName>
        <fullName evidence="2">T9SS type A sorting domain-containing protein</fullName>
    </submittedName>
</protein>
<evidence type="ECO:0000313" key="3">
    <source>
        <dbReference type="Proteomes" id="UP000297739"/>
    </source>
</evidence>
<dbReference type="SUPFAM" id="SSF63829">
    <property type="entry name" value="Calcium-dependent phosphotriesterase"/>
    <property type="match status" value="1"/>
</dbReference>
<sequence>MLRQPDGKYVISGNFTRVNGTARPQLARINADGTLDPTFVAVPVQPSPELVRLLPSGRTLLFGPGTLTVGGQSFRNLVQLNSDGTLGPALATGTGSTGPPKVVAVQADGKILLGGTFTAFNGVASSYFVRLNADGSVDTQFTANMGAGFAGEVKTMVVQPDGKIVVGGRFQDFNGTGRQRLVRLNANGSYDNSFVPAINLTAAGANVWVAHLALDPRNNDVLVEGPQMIPLSGGFFQPLFRLTSTGAQVTQFAPGTGQSSCYLNEYSGNDQMIVDSKGRVLLGSCFEKYMGSTAAVANTSLIRLLTDGTIDPQSPTGATLLGAINTVVVEPDDRIVVAGNLKNAFTQVGGASLVRLTSNAQPDPTFQPALITPGYVARILRQSDGKLLVAGRFTSIGGQAASNLVRLQADGSRDASFAADPNYTVESLEQQPDGRLLIGGRFTAIGSNKAVGVARLQSSGIFDPSFNADLANNTAISVHNVRAIAVQADGKVLIGGISVVAPAIGVSNLHRLLPNGRVDEAYGNNLNSNAKQAQILCLKLLPDGRAYVGGVYSASNGSRYTAPALVRLTTDGRPDPTFVLPTSLTESSVLDVLPLANGQVVAAGRFSTYNGADRANMVRLNADGTVDTGFDAHLAGDELSFVVQQPNIRLLIGSSSNIQANGVAQGMLARLLPNGALDASFAASATLVDGPVYSAVLQPTGEIVVGGQFSRIAGQARWSLARLNAPQVLMAKQSVTAAATKAWPIPAHDQLYLSLDAASTPSHVQLLDAMGRVVLTQRVTKIELALPVQHLRPGMYLLRVNYVNGPVTRRIIVE</sequence>
<organism evidence="2 3">
    <name type="scientific">Hymenobacter elongatus</name>
    <dbReference type="NCBI Taxonomy" id="877208"/>
    <lineage>
        <taxon>Bacteria</taxon>
        <taxon>Pseudomonadati</taxon>
        <taxon>Bacteroidota</taxon>
        <taxon>Cytophagia</taxon>
        <taxon>Cytophagales</taxon>
        <taxon>Hymenobacteraceae</taxon>
        <taxon>Hymenobacter</taxon>
    </lineage>
</organism>